<evidence type="ECO:0008006" key="3">
    <source>
        <dbReference type="Google" id="ProtNLM"/>
    </source>
</evidence>
<dbReference type="Proteomes" id="UP000007753">
    <property type="component" value="Plasmid pCHQ1"/>
</dbReference>
<keyword evidence="1" id="KW-0614">Plasmid</keyword>
<dbReference type="AlphaFoldDB" id="D4Z961"/>
<dbReference type="EMBL" id="AP010805">
    <property type="protein sequence ID" value="BAI99143.1"/>
    <property type="molecule type" value="Genomic_DNA"/>
</dbReference>
<name>D4Z961_SPHIU</name>
<dbReference type="HOGENOM" id="CLU_155900_0_0_5"/>
<evidence type="ECO:0000313" key="2">
    <source>
        <dbReference type="Proteomes" id="UP000007753"/>
    </source>
</evidence>
<reference evidence="1 2" key="1">
    <citation type="journal article" date="2010" name="J. Bacteriol.">
        <title>Complete genome sequence of the representative gamma-hexachlorocyclohexane-degrading bacterium Sphingobium japonicum UT26.</title>
        <authorList>
            <person name="Nagata Y."/>
            <person name="Ohtsubo Y."/>
            <person name="Endo R."/>
            <person name="Ichikawa N."/>
            <person name="Ankai A."/>
            <person name="Oguchi A."/>
            <person name="Fukui S."/>
            <person name="Fujita N."/>
            <person name="Tsuda M."/>
        </authorList>
    </citation>
    <scope>NUCLEOTIDE SEQUENCE [LARGE SCALE GENOMIC DNA]</scope>
    <source>
        <strain evidence="2">DSM 16413 / CCM 7287 / MTCC 6362 / UT26 / NBRC 101211 / UT26S</strain>
        <plasmid evidence="1 2">pCHQ1</plasmid>
    </source>
</reference>
<dbReference type="KEGG" id="sjp:SJA_P1-01910"/>
<accession>D4Z961</accession>
<sequence>MPRGMKVTKHNFLDQPPGDAELTAYDKAHATVYLRLLDAETQGAPWQDVVEVLFGLSAEDDPERASLVYSTHLARARWMTENGFEQLLRPQLH</sequence>
<evidence type="ECO:0000313" key="1">
    <source>
        <dbReference type="EMBL" id="BAI99143.1"/>
    </source>
</evidence>
<proteinExistence type="predicted"/>
<protein>
    <recommendedName>
        <fullName evidence="3">DUF2285 domain-containing protein</fullName>
    </recommendedName>
</protein>
<geneLocation type="plasmid" evidence="1 2">
    <name>pCHQ1</name>
</geneLocation>
<gene>
    <name evidence="1" type="ordered locus">SJA_P1-01910</name>
</gene>
<keyword evidence="2" id="KW-1185">Reference proteome</keyword>
<organism evidence="1 2">
    <name type="scientific">Sphingobium indicum (strain DSM 16413 / CCM 7287 / MTCC 6362 / UT26 / NBRC 101211 / UT26S)</name>
    <name type="common">Sphingobium japonicum</name>
    <dbReference type="NCBI Taxonomy" id="452662"/>
    <lineage>
        <taxon>Bacteria</taxon>
        <taxon>Pseudomonadati</taxon>
        <taxon>Pseudomonadota</taxon>
        <taxon>Alphaproteobacteria</taxon>
        <taxon>Sphingomonadales</taxon>
        <taxon>Sphingomonadaceae</taxon>
        <taxon>Sphingobium</taxon>
    </lineage>
</organism>